<keyword evidence="4" id="KW-1185">Reference proteome</keyword>
<keyword evidence="2" id="KW-0732">Signal</keyword>
<dbReference type="Gene3D" id="2.60.120.560">
    <property type="entry name" value="Exo-inulinase, domain 1"/>
    <property type="match status" value="1"/>
</dbReference>
<evidence type="ECO:0008006" key="5">
    <source>
        <dbReference type="Google" id="ProtNLM"/>
    </source>
</evidence>
<dbReference type="Proteomes" id="UP000316304">
    <property type="component" value="Unassembled WGS sequence"/>
</dbReference>
<feature type="region of interest" description="Disordered" evidence="1">
    <location>
        <begin position="203"/>
        <end position="222"/>
    </location>
</feature>
<gene>
    <name evidence="3" type="ORF">Pla52o_50300</name>
</gene>
<proteinExistence type="predicted"/>
<sequence length="655" mass="72496" precursor="true">MNRIANQLLFVATAFLFANTAVAETTTVPIEIQSVEPRERKITVRYSGKVTTLALSDDATIILEGKATDLTSVIPGDIGHVEFDKTIPAVTKLEVRRSQMAPAEKLDEGWEEIDQRLLFLMVRLVDVEANLDAIDEAMGKSKSRAGIATGQANRAQAGNDRMDRRAGGPVRWDRFYGTTAEKFFYHPTENHTYHTWTVLGQNNSASDNQTEPGVPSRQGLPVHQRPPQFDYMYRANQNAQQRAIANVAKFRGNAAALAAREHELQLEQSKLWCEVAFRAVARNDLDRKPLYRFAPSGTGKEDLLAATKFVAVALSIIDGGQKDQQATFQQIKMLISNARDALGNEWLNLGVNYRDESTDEWRFVSLARRLEDISANLGDSYTVSVKRENAGDSERRDLYRGLLQQALIQYAETVLALDEMASAMAKAKEFEPDLDKSVAMPALTETPTLATPGPVNTPSLVNPTPDLKQWQKGDATLELTSISFLSELDLRGKVEEGKWQVQRGKLYGFAAPKTAKASLGSIPFEHYDLEVAFSTTQRSSNGFGDLIFALPVVQGSLCIRVTKENKTIIGFFSSGEFGEFNSATFSGAISLRTQHKLSVKVRGKENVELSLDGKLVKSFTSLPNLKTFEGNVFKIVLSPQMSVVFDQIDVVNQSQ</sequence>
<dbReference type="EMBL" id="SJPT01000011">
    <property type="protein sequence ID" value="TWU17475.1"/>
    <property type="molecule type" value="Genomic_DNA"/>
</dbReference>
<comment type="caution">
    <text evidence="3">The sequence shown here is derived from an EMBL/GenBank/DDBJ whole genome shotgun (WGS) entry which is preliminary data.</text>
</comment>
<dbReference type="OrthoDB" id="9831149at2"/>
<evidence type="ECO:0000256" key="2">
    <source>
        <dbReference type="SAM" id="SignalP"/>
    </source>
</evidence>
<dbReference type="AlphaFoldDB" id="A0A5C6BZW5"/>
<accession>A0A5C6BZW5</accession>
<dbReference type="RefSeq" id="WP_146596989.1">
    <property type="nucleotide sequence ID" value="NZ_SJPT01000011.1"/>
</dbReference>
<name>A0A5C6BZW5_9BACT</name>
<feature type="signal peptide" evidence="2">
    <location>
        <begin position="1"/>
        <end position="23"/>
    </location>
</feature>
<evidence type="ECO:0000256" key="1">
    <source>
        <dbReference type="SAM" id="MobiDB-lite"/>
    </source>
</evidence>
<evidence type="ECO:0000313" key="3">
    <source>
        <dbReference type="EMBL" id="TWU17475.1"/>
    </source>
</evidence>
<evidence type="ECO:0000313" key="4">
    <source>
        <dbReference type="Proteomes" id="UP000316304"/>
    </source>
</evidence>
<organism evidence="3 4">
    <name type="scientific">Novipirellula galeiformis</name>
    <dbReference type="NCBI Taxonomy" id="2528004"/>
    <lineage>
        <taxon>Bacteria</taxon>
        <taxon>Pseudomonadati</taxon>
        <taxon>Planctomycetota</taxon>
        <taxon>Planctomycetia</taxon>
        <taxon>Pirellulales</taxon>
        <taxon>Pirellulaceae</taxon>
        <taxon>Novipirellula</taxon>
    </lineage>
</organism>
<feature type="chain" id="PRO_5022821153" description="SLA1 homology domain-containing protein" evidence="2">
    <location>
        <begin position="24"/>
        <end position="655"/>
    </location>
</feature>
<reference evidence="3 4" key="1">
    <citation type="submission" date="2019-02" db="EMBL/GenBank/DDBJ databases">
        <title>Deep-cultivation of Planctomycetes and their phenomic and genomic characterization uncovers novel biology.</title>
        <authorList>
            <person name="Wiegand S."/>
            <person name="Jogler M."/>
            <person name="Boedeker C."/>
            <person name="Pinto D."/>
            <person name="Vollmers J."/>
            <person name="Rivas-Marin E."/>
            <person name="Kohn T."/>
            <person name="Peeters S.H."/>
            <person name="Heuer A."/>
            <person name="Rast P."/>
            <person name="Oberbeckmann S."/>
            <person name="Bunk B."/>
            <person name="Jeske O."/>
            <person name="Meyerdierks A."/>
            <person name="Storesund J.E."/>
            <person name="Kallscheuer N."/>
            <person name="Luecker S."/>
            <person name="Lage O.M."/>
            <person name="Pohl T."/>
            <person name="Merkel B.J."/>
            <person name="Hornburger P."/>
            <person name="Mueller R.-W."/>
            <person name="Bruemmer F."/>
            <person name="Labrenz M."/>
            <person name="Spormann A.M."/>
            <person name="Op Den Camp H."/>
            <person name="Overmann J."/>
            <person name="Amann R."/>
            <person name="Jetten M.S.M."/>
            <person name="Mascher T."/>
            <person name="Medema M.H."/>
            <person name="Devos D.P."/>
            <person name="Kaster A.-K."/>
            <person name="Ovreas L."/>
            <person name="Rohde M."/>
            <person name="Galperin M.Y."/>
            <person name="Jogler C."/>
        </authorList>
    </citation>
    <scope>NUCLEOTIDE SEQUENCE [LARGE SCALE GENOMIC DNA]</scope>
    <source>
        <strain evidence="3 4">Pla52o</strain>
    </source>
</reference>
<protein>
    <recommendedName>
        <fullName evidence="5">SLA1 homology domain-containing protein</fullName>
    </recommendedName>
</protein>